<evidence type="ECO:0000313" key="1">
    <source>
        <dbReference type="EMBL" id="MEX3744083.1"/>
    </source>
</evidence>
<evidence type="ECO:0000313" key="2">
    <source>
        <dbReference type="Proteomes" id="UP001558534"/>
    </source>
</evidence>
<accession>A0ABV3VT57</accession>
<name>A0ABV3VT57_9BACI</name>
<proteinExistence type="predicted"/>
<sequence length="81" mass="9140">MTNTNWNPDSPAMKIKTENFIVQAASHLKDLQNGTMTTDRLVGEYISFQQIRIKQVNEDNALIGRSLATGTLFVCQTLYYA</sequence>
<reference evidence="1 2" key="1">
    <citation type="submission" date="2024-07" db="EMBL/GenBank/DDBJ databases">
        <title>Characterization of a bacterium isolated from hydrolysated instant sea cucumber by whole-genome sequencing and metabolomics.</title>
        <authorList>
            <person name="Luo X."/>
            <person name="Zhang Z."/>
            <person name="Zheng Z."/>
            <person name="Zhang W."/>
            <person name="Ming T."/>
            <person name="Jiao L."/>
            <person name="Su X."/>
            <person name="Kong F."/>
            <person name="Xu J."/>
        </authorList>
    </citation>
    <scope>NUCLEOTIDE SEQUENCE [LARGE SCALE GENOMIC DNA]</scope>
    <source>
        <strain evidence="1 2">XL-2024</strain>
    </source>
</reference>
<dbReference type="EMBL" id="JBFRHK010000001">
    <property type="protein sequence ID" value="MEX3744083.1"/>
    <property type="molecule type" value="Genomic_DNA"/>
</dbReference>
<protein>
    <submittedName>
        <fullName evidence="1">Uncharacterized protein</fullName>
    </submittedName>
</protein>
<gene>
    <name evidence="1" type="ORF">AB1300_02920</name>
</gene>
<comment type="caution">
    <text evidence="1">The sequence shown here is derived from an EMBL/GenBank/DDBJ whole genome shotgun (WGS) entry which is preliminary data.</text>
</comment>
<keyword evidence="2" id="KW-1185">Reference proteome</keyword>
<organism evidence="1 2">
    <name type="scientific">Lysinibacillus xylanilyticus</name>
    <dbReference type="NCBI Taxonomy" id="582475"/>
    <lineage>
        <taxon>Bacteria</taxon>
        <taxon>Bacillati</taxon>
        <taxon>Bacillota</taxon>
        <taxon>Bacilli</taxon>
        <taxon>Bacillales</taxon>
        <taxon>Bacillaceae</taxon>
        <taxon>Lysinibacillus</taxon>
    </lineage>
</organism>
<dbReference type="RefSeq" id="WP_368635095.1">
    <property type="nucleotide sequence ID" value="NZ_JBFRHK010000001.1"/>
</dbReference>
<dbReference type="Proteomes" id="UP001558534">
    <property type="component" value="Unassembled WGS sequence"/>
</dbReference>